<evidence type="ECO:0000259" key="1">
    <source>
        <dbReference type="Pfam" id="PF17131"/>
    </source>
</evidence>
<accession>A0A2A4T3A4</accession>
<reference evidence="3" key="1">
    <citation type="submission" date="2017-08" db="EMBL/GenBank/DDBJ databases">
        <title>A dynamic microbial community with high functional redundancy inhabits the cold, oxic subseafloor aquifer.</title>
        <authorList>
            <person name="Tully B.J."/>
            <person name="Wheat C.G."/>
            <person name="Glazer B.T."/>
            <person name="Huber J.A."/>
        </authorList>
    </citation>
    <scope>NUCLEOTIDE SEQUENCE [LARGE SCALE GENOMIC DNA]</scope>
</reference>
<feature type="domain" description="Uncharacterized protein TP-0789" evidence="1">
    <location>
        <begin position="73"/>
        <end position="246"/>
    </location>
</feature>
<evidence type="ECO:0000313" key="3">
    <source>
        <dbReference type="Proteomes" id="UP000218113"/>
    </source>
</evidence>
<dbReference type="InterPro" id="IPR011220">
    <property type="entry name" value="UCP028205"/>
</dbReference>
<organism evidence="2 3">
    <name type="scientific">SAR324 cluster bacterium</name>
    <dbReference type="NCBI Taxonomy" id="2024889"/>
    <lineage>
        <taxon>Bacteria</taxon>
        <taxon>Deltaproteobacteria</taxon>
        <taxon>SAR324 cluster</taxon>
    </lineage>
</organism>
<sequence length="247" mass="28381">MQGTIMMKYFLLPLILFLTPTAYGAVSVESLIDQVDQYRGYPESPFEVTLLVHSKRPNKPVQKYKLAVKVKGEKSIVKFLAPARQKGRAILKEGNNMWFHIPRTRRVIRISPTQRLLGEASNGDVASTNFKNDYTAELVGEETVEKTLSYKLHLKATSRKINYATIDLWIDKSTGKPVKSNHYAISGKLLKVAFYKAFQNTESGEKLHKLLLVNPLRKGQYTWMIYNNYKQVNLPDQLFRKESLNRL</sequence>
<dbReference type="Pfam" id="PF17131">
    <property type="entry name" value="LolA_like"/>
    <property type="match status" value="1"/>
</dbReference>
<gene>
    <name evidence="2" type="ORF">COB67_07340</name>
</gene>
<dbReference type="PIRSF" id="PIRSF028205">
    <property type="entry name" value="UCP028205"/>
    <property type="match status" value="1"/>
</dbReference>
<evidence type="ECO:0000313" key="2">
    <source>
        <dbReference type="EMBL" id="PCI27998.1"/>
    </source>
</evidence>
<dbReference type="AlphaFoldDB" id="A0A2A4T3A4"/>
<protein>
    <submittedName>
        <fullName evidence="2">Outer membrane lipoprotein-sorting protein</fullName>
    </submittedName>
</protein>
<dbReference type="EMBL" id="NVSR01000043">
    <property type="protein sequence ID" value="PCI27998.1"/>
    <property type="molecule type" value="Genomic_DNA"/>
</dbReference>
<proteinExistence type="predicted"/>
<dbReference type="SUPFAM" id="SSF89392">
    <property type="entry name" value="Prokaryotic lipoproteins and lipoprotein localization factors"/>
    <property type="match status" value="1"/>
</dbReference>
<dbReference type="InterPro" id="IPR033399">
    <property type="entry name" value="TP_0789-like"/>
</dbReference>
<dbReference type="Gene3D" id="2.50.20.10">
    <property type="entry name" value="Lipoprotein localisation LolA/LolB/LppX"/>
    <property type="match status" value="1"/>
</dbReference>
<dbReference type="CDD" id="cd16329">
    <property type="entry name" value="LolA_like"/>
    <property type="match status" value="1"/>
</dbReference>
<dbReference type="InterPro" id="IPR029046">
    <property type="entry name" value="LolA/LolB/LppX"/>
</dbReference>
<name>A0A2A4T3A4_9DELT</name>
<keyword evidence="2" id="KW-0449">Lipoprotein</keyword>
<dbReference type="Proteomes" id="UP000218113">
    <property type="component" value="Unassembled WGS sequence"/>
</dbReference>
<comment type="caution">
    <text evidence="2">The sequence shown here is derived from an EMBL/GenBank/DDBJ whole genome shotgun (WGS) entry which is preliminary data.</text>
</comment>